<sequence>MVGVFLWATGTIDAIRTGINSVEGPAPNPEQNPEAFTAWMDQVWTAIEAAFTPITGMVSILTLVAAVLIAIGITIFLYALTSAGQLATCYARLRDERGMVAGIAGTRRFWLSMLGLYVLEVLLWILVSIFLLIGLGLSTLLSTAVLDTAILLVPIWLIGSFVWVCSILAVRAVFAFAPVAVVVDDTTAFGSLTNVLGFIRSAPVEAIFYYAISLIVSIGFASLLSVFSIVSAGTIVPLIMLLLVTPALDLLKTALYGGYRGRIASPVTIEQSLRSQFTGGIRRGLSALGGFIRSTPGIHALVVILGVGTFVAGWVLAAPLDGITSASIATRTQDIFPPTTALEFFGNNWMVALTTAFSGLALAIPALFSIAFNGVFLGVTARLEIEPLELLAFVVPHGIFEIPAIIFAGALGVHLGIAFWKALVGSIDRPTFADELERAFWVMIGIGVLLAIAGFIEGFISPFYYKPFL</sequence>
<evidence type="ECO:0000256" key="1">
    <source>
        <dbReference type="SAM" id="Phobius"/>
    </source>
</evidence>
<dbReference type="InterPro" id="IPR002798">
    <property type="entry name" value="SpoIIM-like"/>
</dbReference>
<feature type="transmembrane region" description="Helical" evidence="1">
    <location>
        <begin position="298"/>
        <end position="317"/>
    </location>
</feature>
<dbReference type="EMBL" id="CP007058">
    <property type="protein sequence ID" value="AHG02282.1"/>
    <property type="molecule type" value="Genomic_DNA"/>
</dbReference>
<keyword evidence="1" id="KW-0812">Transmembrane</keyword>
<dbReference type="HOGENOM" id="CLU_044678_0_0_2"/>
<gene>
    <name evidence="2" type="ORF">HALLA_20485</name>
</gene>
<keyword evidence="2" id="KW-0614">Plasmid</keyword>
<dbReference type="Proteomes" id="UP000019024">
    <property type="component" value="Plasmid unnamed3"/>
</dbReference>
<dbReference type="PANTHER" id="PTHR35337:SF1">
    <property type="entry name" value="SLR1478 PROTEIN"/>
    <property type="match status" value="1"/>
</dbReference>
<feature type="transmembrane region" description="Helical" evidence="1">
    <location>
        <begin position="440"/>
        <end position="465"/>
    </location>
</feature>
<evidence type="ECO:0000313" key="3">
    <source>
        <dbReference type="Proteomes" id="UP000019024"/>
    </source>
</evidence>
<feature type="transmembrane region" description="Helical" evidence="1">
    <location>
        <begin position="207"/>
        <end position="229"/>
    </location>
</feature>
<feature type="transmembrane region" description="Helical" evidence="1">
    <location>
        <begin position="114"/>
        <end position="137"/>
    </location>
</feature>
<feature type="transmembrane region" description="Helical" evidence="1">
    <location>
        <begin position="390"/>
        <end position="420"/>
    </location>
</feature>
<geneLocation type="plasmid" evidence="2">
    <name>unnamed</name>
</geneLocation>
<feature type="transmembrane region" description="Helical" evidence="1">
    <location>
        <begin position="235"/>
        <end position="255"/>
    </location>
</feature>
<organism evidence="2 3">
    <name type="scientific">Halostagnicola larsenii XH-48</name>
    <dbReference type="NCBI Taxonomy" id="797299"/>
    <lineage>
        <taxon>Archaea</taxon>
        <taxon>Methanobacteriati</taxon>
        <taxon>Methanobacteriota</taxon>
        <taxon>Stenosarchaea group</taxon>
        <taxon>Halobacteria</taxon>
        <taxon>Halobacteriales</taxon>
        <taxon>Natrialbaceae</taxon>
        <taxon>Halostagnicola</taxon>
    </lineage>
</organism>
<keyword evidence="3" id="KW-1185">Reference proteome</keyword>
<dbReference type="PATRIC" id="fig|797299.3.peg.3957"/>
<feature type="transmembrane region" description="Helical" evidence="1">
    <location>
        <begin position="60"/>
        <end position="93"/>
    </location>
</feature>
<dbReference type="Pfam" id="PF01944">
    <property type="entry name" value="SpoIIM"/>
    <property type="match status" value="1"/>
</dbReference>
<reference evidence="2 3" key="1">
    <citation type="submission" date="2014-01" db="EMBL/GenBank/DDBJ databases">
        <authorList>
            <consortium name="DOE Joint Genome Institute"/>
            <person name="Anderson I."/>
            <person name="Huntemann M."/>
            <person name="Han J."/>
            <person name="Chen A."/>
            <person name="Kyrpides N."/>
            <person name="Mavromatis K."/>
            <person name="Markowitz V."/>
            <person name="Palaniappan K."/>
            <person name="Ivanova N."/>
            <person name="Schaumberg A."/>
            <person name="Pati A."/>
            <person name="Liolios K."/>
            <person name="Nordberg H.P."/>
            <person name="Cantor M.N."/>
            <person name="Hua S.X."/>
            <person name="Woyke T."/>
        </authorList>
    </citation>
    <scope>NUCLEOTIDE SEQUENCE [LARGE SCALE GENOMIC DNA]</scope>
    <source>
        <strain evidence="2 3">XH-48</strain>
        <plasmid evidence="3">4</plasmid>
    </source>
</reference>
<dbReference type="AlphaFoldDB" id="W0JYG6"/>
<keyword evidence="1" id="KW-0472">Membrane</keyword>
<keyword evidence="1" id="KW-1133">Transmembrane helix</keyword>
<dbReference type="eggNOG" id="arCOG01994">
    <property type="taxonomic scope" value="Archaea"/>
</dbReference>
<dbReference type="KEGG" id="hlr:HALLA_20485"/>
<name>W0JYG6_9EURY</name>
<feature type="transmembrane region" description="Helical" evidence="1">
    <location>
        <begin position="349"/>
        <end position="378"/>
    </location>
</feature>
<accession>W0JYG6</accession>
<protein>
    <recommendedName>
        <fullName evidence="4">Stage II sporulation protein M</fullName>
    </recommendedName>
</protein>
<evidence type="ECO:0000313" key="2">
    <source>
        <dbReference type="EMBL" id="AHG02282.1"/>
    </source>
</evidence>
<dbReference type="PANTHER" id="PTHR35337">
    <property type="entry name" value="SLR1478 PROTEIN"/>
    <property type="match status" value="1"/>
</dbReference>
<proteinExistence type="predicted"/>
<evidence type="ECO:0008006" key="4">
    <source>
        <dbReference type="Google" id="ProtNLM"/>
    </source>
</evidence>